<comment type="caution">
    <text evidence="3">The sequence shown here is derived from an EMBL/GenBank/DDBJ whole genome shotgun (WGS) entry which is preliminary data.</text>
</comment>
<dbReference type="AlphaFoldDB" id="A0A7C4I5M6"/>
<dbReference type="Gene3D" id="3.30.1440.10">
    <property type="match status" value="1"/>
</dbReference>
<reference evidence="3" key="1">
    <citation type="journal article" date="2020" name="mSystems">
        <title>Genome- and Community-Level Interaction Insights into Carbon Utilization and Element Cycling Functions of Hydrothermarchaeota in Hydrothermal Sediment.</title>
        <authorList>
            <person name="Zhou Z."/>
            <person name="Liu Y."/>
            <person name="Xu W."/>
            <person name="Pan J."/>
            <person name="Luo Z.H."/>
            <person name="Li M."/>
        </authorList>
    </citation>
    <scope>NUCLEOTIDE SEQUENCE [LARGE SCALE GENOMIC DNA]</scope>
    <source>
        <strain evidence="4">SpSt-1073</strain>
        <strain evidence="3">SpSt-613</strain>
        <strain evidence="2">SpSt-669</strain>
    </source>
</reference>
<dbReference type="InterPro" id="IPR002739">
    <property type="entry name" value="PAB1135-like"/>
</dbReference>
<dbReference type="EMBL" id="DTCM01000014">
    <property type="protein sequence ID" value="HGL40301.1"/>
    <property type="molecule type" value="Genomic_DNA"/>
</dbReference>
<evidence type="ECO:0000313" key="2">
    <source>
        <dbReference type="EMBL" id="HGL40301.1"/>
    </source>
</evidence>
<evidence type="ECO:0000313" key="3">
    <source>
        <dbReference type="EMBL" id="HGN89595.1"/>
    </source>
</evidence>
<gene>
    <name evidence="4" type="ORF">ENM30_00130</name>
    <name evidence="3" type="ORF">ENT82_00480</name>
    <name evidence="2" type="ORF">ENU43_01350</name>
</gene>
<evidence type="ECO:0000256" key="1">
    <source>
        <dbReference type="HAMAP-Rule" id="MF_01112"/>
    </source>
</evidence>
<comment type="similarity">
    <text evidence="1">Belongs to the UPF0201 family.</text>
</comment>
<accession>A0A7C4I5M6</accession>
<dbReference type="Pfam" id="PF01877">
    <property type="entry name" value="RNA_binding"/>
    <property type="match status" value="1"/>
</dbReference>
<dbReference type="EMBL" id="DTAD01000008">
    <property type="protein sequence ID" value="HGN89595.1"/>
    <property type="molecule type" value="Genomic_DNA"/>
</dbReference>
<dbReference type="SUPFAM" id="SSF55282">
    <property type="entry name" value="RL5-like"/>
    <property type="match status" value="1"/>
</dbReference>
<name>A0A7C4I5M6_CALS0</name>
<sequence length="126" mass="14062">MKLSATVTAPVNFTEDEEKVAEALLNIFPKAVLIQKGDGKVVAHVEGAAGFERLRMIIRSRRIRNTVRALLNKGLRENTVTFYLNKQAASVGKVSFFEEGEVMALGPITVVVETDEPERFIEWLTE</sequence>
<dbReference type="HAMAP" id="MF_01112">
    <property type="entry name" value="UPF0201"/>
    <property type="match status" value="1"/>
</dbReference>
<protein>
    <recommendedName>
        <fullName evidence="1">UPF0201 protein ENM30_00130</fullName>
    </recommendedName>
</protein>
<dbReference type="PANTHER" id="PTHR39652:SF1">
    <property type="entry name" value="UPF0201 PROTEIN TK1335"/>
    <property type="match status" value="1"/>
</dbReference>
<evidence type="ECO:0000313" key="4">
    <source>
        <dbReference type="EMBL" id="HHN51700.1"/>
    </source>
</evidence>
<dbReference type="PANTHER" id="PTHR39652">
    <property type="entry name" value="UPF0201 PROTEIN TK1335"/>
    <property type="match status" value="1"/>
</dbReference>
<dbReference type="EMBL" id="DRXG01000002">
    <property type="protein sequence ID" value="HHN51700.1"/>
    <property type="molecule type" value="Genomic_DNA"/>
</dbReference>
<proteinExistence type="inferred from homology"/>
<organism evidence="3">
    <name type="scientific">Caldiarchaeum subterraneum</name>
    <dbReference type="NCBI Taxonomy" id="311458"/>
    <lineage>
        <taxon>Archaea</taxon>
        <taxon>Nitrososphaerota</taxon>
        <taxon>Candidatus Caldarchaeales</taxon>
        <taxon>Candidatus Caldarchaeaceae</taxon>
        <taxon>Candidatus Caldarchaeum</taxon>
    </lineage>
</organism>
<dbReference type="InterPro" id="IPR022803">
    <property type="entry name" value="Ribosomal_uL5_dom_sf"/>
</dbReference>